<dbReference type="EMBL" id="JAQQWL010000003">
    <property type="protein sequence ID" value="KAK8078850.1"/>
    <property type="molecule type" value="Genomic_DNA"/>
</dbReference>
<dbReference type="Proteomes" id="UP001480595">
    <property type="component" value="Unassembled WGS sequence"/>
</dbReference>
<organism evidence="1 2">
    <name type="scientific">Apiospora phragmitis</name>
    <dbReference type="NCBI Taxonomy" id="2905665"/>
    <lineage>
        <taxon>Eukaryota</taxon>
        <taxon>Fungi</taxon>
        <taxon>Dikarya</taxon>
        <taxon>Ascomycota</taxon>
        <taxon>Pezizomycotina</taxon>
        <taxon>Sordariomycetes</taxon>
        <taxon>Xylariomycetidae</taxon>
        <taxon>Amphisphaeriales</taxon>
        <taxon>Apiosporaceae</taxon>
        <taxon>Apiospora</taxon>
    </lineage>
</organism>
<evidence type="ECO:0000313" key="2">
    <source>
        <dbReference type="Proteomes" id="UP001480595"/>
    </source>
</evidence>
<reference evidence="1 2" key="1">
    <citation type="submission" date="2023-01" db="EMBL/GenBank/DDBJ databases">
        <title>Analysis of 21 Apiospora genomes using comparative genomics revels a genus with tremendous synthesis potential of carbohydrate active enzymes and secondary metabolites.</title>
        <authorList>
            <person name="Sorensen T."/>
        </authorList>
    </citation>
    <scope>NUCLEOTIDE SEQUENCE [LARGE SCALE GENOMIC DNA]</scope>
    <source>
        <strain evidence="1 2">CBS 135458</strain>
    </source>
</reference>
<protein>
    <submittedName>
        <fullName evidence="1">Uncharacterized protein</fullName>
    </submittedName>
</protein>
<evidence type="ECO:0000313" key="1">
    <source>
        <dbReference type="EMBL" id="KAK8078850.1"/>
    </source>
</evidence>
<comment type="caution">
    <text evidence="1">The sequence shown here is derived from an EMBL/GenBank/DDBJ whole genome shotgun (WGS) entry which is preliminary data.</text>
</comment>
<dbReference type="RefSeq" id="XP_066719921.1">
    <property type="nucleotide sequence ID" value="XM_066854066.1"/>
</dbReference>
<keyword evidence="2" id="KW-1185">Reference proteome</keyword>
<gene>
    <name evidence="1" type="ORF">PG994_002657</name>
</gene>
<sequence>MARAPMPGPLAHQGTMSPSSIHSTFCILPANLQSVGTLHLPAGIRTMNTAMDSHKFHLGAGGNDNVIAVLAPNASGGLRQDVVALLKDAAVLYNLVLLCGVATSSPDDKVAACIIGIQSDGRPAADVLTADMVENIAYRVLSLFVPHVGASKILVQLTKSKAQPFNHQPFAYPDLETASLFPGASVSVEDRSGTFSFAVNVEPRESAGNWCHCIGALSGHVAADFVSGPSAFTRQLVLSPSAPPGQATDRTYLGRAQAIGHTVMSTNFDSTAVYKDERIRQDIALVEIDGDQPPYKPVSQTLINQSEFMSKHFKPGAHKPNDTVTLGAASGVTTGTRLRPKATVVLRLGANKQGTETTECVMVPTGYAAPTYGDSGALIYRATEVRDNIASQPDKGDKDKVTVHLTKEFPAVDVSKLCFFTELDAILSEVFTPYLDQKYGRDRYELNWTSSATTSGGAGSGADVDKLTQALGSMGM</sequence>
<name>A0ABR1W5R5_9PEZI</name>
<dbReference type="GeneID" id="92087129"/>
<proteinExistence type="predicted"/>
<accession>A0ABR1W5R5</accession>